<gene>
    <name evidence="2" type="ORF">CFP75_31160</name>
</gene>
<evidence type="ECO:0000313" key="2">
    <source>
        <dbReference type="EMBL" id="OXM45408.1"/>
    </source>
</evidence>
<sequence length="190" mass="20384">MLWRRLHLGRNPLARWSDRCEAALAVGAVLAALLAIPFAAAAGSDTYARKMLKAAEQTVDRRETTAMLLADAPPVRIRLDGVPIEETAYVHARWTVPGGPIREGVVAVESGAMTGNEVRIWLDAAGKVVDPPVTPTDATSTGIGVGVGTWLAFVTLLAGLYLGCRVLLGRSRETALTREWERVAKDWTAA</sequence>
<accession>A0A229RFH7</accession>
<dbReference type="EMBL" id="NMQU01000104">
    <property type="protein sequence ID" value="OXM45408.1"/>
    <property type="molecule type" value="Genomic_DNA"/>
</dbReference>
<keyword evidence="1" id="KW-0812">Transmembrane</keyword>
<protein>
    <recommendedName>
        <fullName evidence="4">Transmembrane protein</fullName>
    </recommendedName>
</protein>
<dbReference type="PANTHER" id="PTHR42305">
    <property type="entry name" value="MEMBRANE PROTEIN RV1733C-RELATED"/>
    <property type="match status" value="1"/>
</dbReference>
<keyword evidence="3" id="KW-1185">Reference proteome</keyword>
<comment type="caution">
    <text evidence="2">The sequence shown here is derived from an EMBL/GenBank/DDBJ whole genome shotgun (WGS) entry which is preliminary data.</text>
</comment>
<keyword evidence="1" id="KW-1133">Transmembrane helix</keyword>
<dbReference type="InterPro" id="IPR039708">
    <property type="entry name" value="MT1774/Rv1733c-like"/>
</dbReference>
<organism evidence="2 3">
    <name type="scientific">Amycolatopsis alba DSM 44262</name>
    <dbReference type="NCBI Taxonomy" id="1125972"/>
    <lineage>
        <taxon>Bacteria</taxon>
        <taxon>Bacillati</taxon>
        <taxon>Actinomycetota</taxon>
        <taxon>Actinomycetes</taxon>
        <taxon>Pseudonocardiales</taxon>
        <taxon>Pseudonocardiaceae</taxon>
        <taxon>Amycolatopsis</taxon>
    </lineage>
</organism>
<keyword evidence="1" id="KW-0472">Membrane</keyword>
<evidence type="ECO:0000313" key="3">
    <source>
        <dbReference type="Proteomes" id="UP000215563"/>
    </source>
</evidence>
<dbReference type="AlphaFoldDB" id="A0A229RFH7"/>
<dbReference type="PANTHER" id="PTHR42305:SF1">
    <property type="entry name" value="MEMBRANE PROTEIN RV1733C-RELATED"/>
    <property type="match status" value="1"/>
</dbReference>
<evidence type="ECO:0008006" key="4">
    <source>
        <dbReference type="Google" id="ProtNLM"/>
    </source>
</evidence>
<feature type="transmembrane region" description="Helical" evidence="1">
    <location>
        <begin position="147"/>
        <end position="168"/>
    </location>
</feature>
<dbReference type="Proteomes" id="UP000215563">
    <property type="component" value="Unassembled WGS sequence"/>
</dbReference>
<proteinExistence type="predicted"/>
<name>A0A229RFH7_AMYAL</name>
<reference evidence="2 3" key="1">
    <citation type="submission" date="2017-07" db="EMBL/GenBank/DDBJ databases">
        <title>Amycolatopsis alba DSM 44262 Genome sequencing and assembly.</title>
        <authorList>
            <person name="Kaur N."/>
            <person name="Mayilraj S."/>
        </authorList>
    </citation>
    <scope>NUCLEOTIDE SEQUENCE [LARGE SCALE GENOMIC DNA]</scope>
    <source>
        <strain evidence="2 3">DSM 44262</strain>
    </source>
</reference>
<evidence type="ECO:0000256" key="1">
    <source>
        <dbReference type="SAM" id="Phobius"/>
    </source>
</evidence>